<keyword evidence="1 5" id="KW-0489">Methyltransferase</keyword>
<dbReference type="GO" id="GO:0008757">
    <property type="term" value="F:S-adenosylmethionine-dependent methyltransferase activity"/>
    <property type="evidence" value="ECO:0007669"/>
    <property type="project" value="InterPro"/>
</dbReference>
<dbReference type="InterPro" id="IPR013216">
    <property type="entry name" value="Methyltransf_11"/>
</dbReference>
<name>A0A371RKX4_9PROT</name>
<dbReference type="GO" id="GO:0032259">
    <property type="term" value="P:methylation"/>
    <property type="evidence" value="ECO:0007669"/>
    <property type="project" value="UniProtKB-KW"/>
</dbReference>
<dbReference type="AlphaFoldDB" id="A0A371RKX4"/>
<keyword evidence="2 5" id="KW-0808">Transferase</keyword>
<keyword evidence="6" id="KW-1185">Reference proteome</keyword>
<dbReference type="InterPro" id="IPR050602">
    <property type="entry name" value="Malonyl-ACP_OMT"/>
</dbReference>
<dbReference type="Gene3D" id="3.40.50.150">
    <property type="entry name" value="Vaccinia Virus protein VP39"/>
    <property type="match status" value="1"/>
</dbReference>
<dbReference type="EMBL" id="QUQO01000001">
    <property type="protein sequence ID" value="RFB06107.1"/>
    <property type="molecule type" value="Genomic_DNA"/>
</dbReference>
<dbReference type="OrthoDB" id="9793723at2"/>
<dbReference type="Pfam" id="PF08241">
    <property type="entry name" value="Methyltransf_11"/>
    <property type="match status" value="1"/>
</dbReference>
<proteinExistence type="predicted"/>
<evidence type="ECO:0000259" key="4">
    <source>
        <dbReference type="Pfam" id="PF08241"/>
    </source>
</evidence>
<reference evidence="5 6" key="1">
    <citation type="submission" date="2018-08" db="EMBL/GenBank/DDBJ databases">
        <title>Parvularcula sp. SM1705, isolated from surface water of the South Sea China.</title>
        <authorList>
            <person name="Sun L."/>
        </authorList>
    </citation>
    <scope>NUCLEOTIDE SEQUENCE [LARGE SCALE GENOMIC DNA]</scope>
    <source>
        <strain evidence="5 6">SM1705</strain>
    </source>
</reference>
<dbReference type="CDD" id="cd02440">
    <property type="entry name" value="AdoMet_MTases"/>
    <property type="match status" value="1"/>
</dbReference>
<dbReference type="SUPFAM" id="SSF53335">
    <property type="entry name" value="S-adenosyl-L-methionine-dependent methyltransferases"/>
    <property type="match status" value="1"/>
</dbReference>
<feature type="region of interest" description="Disordered" evidence="3">
    <location>
        <begin position="260"/>
        <end position="293"/>
    </location>
</feature>
<dbReference type="PANTHER" id="PTHR13090:SF1">
    <property type="entry name" value="ARGININE-HYDROXYLASE NDUFAF5, MITOCHONDRIAL"/>
    <property type="match status" value="1"/>
</dbReference>
<comment type="caution">
    <text evidence="5">The sequence shown here is derived from an EMBL/GenBank/DDBJ whole genome shotgun (WGS) entry which is preliminary data.</text>
</comment>
<evidence type="ECO:0000256" key="3">
    <source>
        <dbReference type="SAM" id="MobiDB-lite"/>
    </source>
</evidence>
<feature type="domain" description="Methyltransferase type 11" evidence="4">
    <location>
        <begin position="87"/>
        <end position="134"/>
    </location>
</feature>
<protein>
    <submittedName>
        <fullName evidence="5">Methyltransferase domain-containing protein</fullName>
    </submittedName>
</protein>
<evidence type="ECO:0000313" key="5">
    <source>
        <dbReference type="EMBL" id="RFB06107.1"/>
    </source>
</evidence>
<dbReference type="InterPro" id="IPR029063">
    <property type="entry name" value="SAM-dependent_MTases_sf"/>
</dbReference>
<dbReference type="RefSeq" id="WP_116392740.1">
    <property type="nucleotide sequence ID" value="NZ_QUQO01000001.1"/>
</dbReference>
<organism evidence="5 6">
    <name type="scientific">Parvularcula marina</name>
    <dbReference type="NCBI Taxonomy" id="2292771"/>
    <lineage>
        <taxon>Bacteria</taxon>
        <taxon>Pseudomonadati</taxon>
        <taxon>Pseudomonadota</taxon>
        <taxon>Alphaproteobacteria</taxon>
        <taxon>Parvularculales</taxon>
        <taxon>Parvularculaceae</taxon>
        <taxon>Parvularcula</taxon>
    </lineage>
</organism>
<dbReference type="Proteomes" id="UP000264589">
    <property type="component" value="Unassembled WGS sequence"/>
</dbReference>
<evidence type="ECO:0000313" key="6">
    <source>
        <dbReference type="Proteomes" id="UP000264589"/>
    </source>
</evidence>
<evidence type="ECO:0000256" key="1">
    <source>
        <dbReference type="ARBA" id="ARBA00022603"/>
    </source>
</evidence>
<dbReference type="PANTHER" id="PTHR13090">
    <property type="entry name" value="ARGININE-HYDROXYLASE NDUFAF5, MITOCHONDRIAL"/>
    <property type="match status" value="1"/>
</dbReference>
<accession>A0A371RKX4</accession>
<dbReference type="InParanoid" id="A0A371RKX4"/>
<sequence length="293" mass="31565">MPPSPPAIFHNGARRAKRLRAAKNFPSHDFVHLRAAEDVVDRLETVLKRFETALFYGPGAEHVRQALTEKADIGEAVTADDLPGADLLAAADNLPFEDESLDLVVSAMAMHALNDPMPALLETRRVLKPDGLFVAVLPGERSLFELRIALQAAEAELLGRVAPRVAPMMAVKDGGALLQAAGFALPVADVARLTVEYEYPAKLFQDLRGAGETSALLAGPKGAIRRDVLTKTIEKYLELYPAEAGGIRATVDLITLTGWKPHQSQPKPLKPGSAKASLRDAIMTSTERTEDPA</sequence>
<evidence type="ECO:0000256" key="2">
    <source>
        <dbReference type="ARBA" id="ARBA00022679"/>
    </source>
</evidence>
<gene>
    <name evidence="5" type="ORF">DX908_13030</name>
</gene>